<dbReference type="RefSeq" id="WP_123264781.1">
    <property type="nucleotide sequence ID" value="NZ_RJUG01000001.1"/>
</dbReference>
<sequence length="152" mass="17714">MKKIGLFLLIIFTNVMFAQNLKDYRTLLQKGENSEVAAKKLIEKSSMAFSETKQPIYAGFLAVGKFFMAKHVFNPVKKMSYFNEGKNTMEAAIKSDPKNLEVRLMRLITQESVPKFLGYYQNIKEDRIFLTRDYKKSTDNDLKIYIKAYLKL</sequence>
<dbReference type="Proteomes" id="UP000270224">
    <property type="component" value="Unassembled WGS sequence"/>
</dbReference>
<accession>A0A3N0X034</accession>
<evidence type="ECO:0000313" key="2">
    <source>
        <dbReference type="Proteomes" id="UP000270224"/>
    </source>
</evidence>
<name>A0A3N0X034_9FLAO</name>
<dbReference type="OrthoDB" id="663842at2"/>
<proteinExistence type="predicted"/>
<protein>
    <submittedName>
        <fullName evidence="1">Uncharacterized protein</fullName>
    </submittedName>
</protein>
<organism evidence="1 2">
    <name type="scientific">Kaistella daneshvariae</name>
    <dbReference type="NCBI Taxonomy" id="2487074"/>
    <lineage>
        <taxon>Bacteria</taxon>
        <taxon>Pseudomonadati</taxon>
        <taxon>Bacteroidota</taxon>
        <taxon>Flavobacteriia</taxon>
        <taxon>Flavobacteriales</taxon>
        <taxon>Weeksellaceae</taxon>
        <taxon>Chryseobacterium group</taxon>
        <taxon>Kaistella</taxon>
    </lineage>
</organism>
<dbReference type="EMBL" id="RJUG01000001">
    <property type="protein sequence ID" value="ROI10692.1"/>
    <property type="molecule type" value="Genomic_DNA"/>
</dbReference>
<dbReference type="AlphaFoldDB" id="A0A3N0X034"/>
<gene>
    <name evidence="1" type="ORF">EGI11_02015</name>
</gene>
<evidence type="ECO:0000313" key="1">
    <source>
        <dbReference type="EMBL" id="ROI10692.1"/>
    </source>
</evidence>
<comment type="caution">
    <text evidence="1">The sequence shown here is derived from an EMBL/GenBank/DDBJ whole genome shotgun (WGS) entry which is preliminary data.</text>
</comment>
<reference evidence="2" key="1">
    <citation type="submission" date="2018-11" db="EMBL/GenBank/DDBJ databases">
        <title>Proposal to divide the Flavobacteriaceae and reorganize its genera based on Amino Acid Identity values calculated from whole genome sequences.</title>
        <authorList>
            <person name="Nicholson A.C."/>
            <person name="Gulvik C.A."/>
            <person name="Whitney A.M."/>
            <person name="Humrighouse B.W."/>
            <person name="Bell M."/>
            <person name="Holmes B."/>
            <person name="Steigerwalt A."/>
            <person name="Villarma A."/>
            <person name="Sheth M."/>
            <person name="Batra D."/>
            <person name="Pryor J."/>
            <person name="Bernardet J.-F."/>
            <person name="Hugo C."/>
            <person name="Kampfer P."/>
            <person name="Newman J."/>
            <person name="Mcquiston J.R."/>
        </authorList>
    </citation>
    <scope>NUCLEOTIDE SEQUENCE [LARGE SCALE GENOMIC DNA]</scope>
    <source>
        <strain evidence="2">H3056</strain>
    </source>
</reference>
<reference evidence="2" key="2">
    <citation type="submission" date="2018-11" db="EMBL/GenBank/DDBJ databases">
        <title>Proposal to divide the Flavobacteriaceae and reorganize its genera based on Amino Acid Identity values calculated from whole genome sequences.</title>
        <authorList>
            <person name="Nicholson A.C."/>
            <person name="Gulvik C.A."/>
            <person name="Whitney A.M."/>
            <person name="Humrighouse B.W."/>
            <person name="Bell M."/>
            <person name="Holmens B."/>
            <person name="Steigerwalt A."/>
            <person name="Villarma A."/>
            <person name="Sheth M."/>
            <person name="Batra D."/>
            <person name="Pryor J."/>
            <person name="Bernardet J.-F."/>
            <person name="Hugo C."/>
            <person name="Kampfer P."/>
            <person name="Newman J."/>
            <person name="Mcquiston J.R."/>
        </authorList>
    </citation>
    <scope>NUCLEOTIDE SEQUENCE [LARGE SCALE GENOMIC DNA]</scope>
    <source>
        <strain evidence="2">H3056</strain>
    </source>
</reference>